<sequence length="141" mass="15292">MADNKTVPTAASPQDFIDSVPHERRRQDAQTLLALMSRITGLEAVMWGPSMVGFGSYHYKYASGREGDALAVGFSPRSANLALYGLTYAPQAAELLPELGKHRTGAGCLYINKLDDVDQDVLAQLIALGHEFMVSENFTSS</sequence>
<accession>A0ABN3AT68</accession>
<protein>
    <recommendedName>
        <fullName evidence="1">YdhG-like domain-containing protein</fullName>
    </recommendedName>
</protein>
<feature type="domain" description="YdhG-like" evidence="1">
    <location>
        <begin position="25"/>
        <end position="127"/>
    </location>
</feature>
<dbReference type="RefSeq" id="WP_277358537.1">
    <property type="nucleotide sequence ID" value="NZ_BAAAON010000001.1"/>
</dbReference>
<evidence type="ECO:0000259" key="1">
    <source>
        <dbReference type="Pfam" id="PF08818"/>
    </source>
</evidence>
<organism evidence="2 3">
    <name type="scientific">Arthrobacter parietis</name>
    <dbReference type="NCBI Taxonomy" id="271434"/>
    <lineage>
        <taxon>Bacteria</taxon>
        <taxon>Bacillati</taxon>
        <taxon>Actinomycetota</taxon>
        <taxon>Actinomycetes</taxon>
        <taxon>Micrococcales</taxon>
        <taxon>Micrococcaceae</taxon>
        <taxon>Arthrobacter</taxon>
    </lineage>
</organism>
<dbReference type="InterPro" id="IPR014922">
    <property type="entry name" value="YdhG-like"/>
</dbReference>
<evidence type="ECO:0000313" key="2">
    <source>
        <dbReference type="EMBL" id="GAA2174084.1"/>
    </source>
</evidence>
<comment type="caution">
    <text evidence="2">The sequence shown here is derived from an EMBL/GenBank/DDBJ whole genome shotgun (WGS) entry which is preliminary data.</text>
</comment>
<evidence type="ECO:0000313" key="3">
    <source>
        <dbReference type="Proteomes" id="UP001500974"/>
    </source>
</evidence>
<reference evidence="2 3" key="1">
    <citation type="journal article" date="2019" name="Int. J. Syst. Evol. Microbiol.">
        <title>The Global Catalogue of Microorganisms (GCM) 10K type strain sequencing project: providing services to taxonomists for standard genome sequencing and annotation.</title>
        <authorList>
            <consortium name="The Broad Institute Genomics Platform"/>
            <consortium name="The Broad Institute Genome Sequencing Center for Infectious Disease"/>
            <person name="Wu L."/>
            <person name="Ma J."/>
        </authorList>
    </citation>
    <scope>NUCLEOTIDE SEQUENCE [LARGE SCALE GENOMIC DNA]</scope>
    <source>
        <strain evidence="2 3">JCM 14917</strain>
    </source>
</reference>
<dbReference type="Proteomes" id="UP001500974">
    <property type="component" value="Unassembled WGS sequence"/>
</dbReference>
<name>A0ABN3AT68_9MICC</name>
<dbReference type="EMBL" id="BAAAON010000001">
    <property type="protein sequence ID" value="GAA2174084.1"/>
    <property type="molecule type" value="Genomic_DNA"/>
</dbReference>
<dbReference type="Pfam" id="PF08818">
    <property type="entry name" value="DUF1801"/>
    <property type="match status" value="1"/>
</dbReference>
<proteinExistence type="predicted"/>
<keyword evidence="3" id="KW-1185">Reference proteome</keyword>
<gene>
    <name evidence="2" type="ORF">GCM10009784_10940</name>
</gene>